<gene>
    <name evidence="3" type="ORF">MNB_SV-14-1667</name>
</gene>
<dbReference type="InterPro" id="IPR003362">
    <property type="entry name" value="Bact_transf"/>
</dbReference>
<keyword evidence="3" id="KW-0808">Transferase</keyword>
<reference evidence="3" key="1">
    <citation type="submission" date="2016-10" db="EMBL/GenBank/DDBJ databases">
        <authorList>
            <person name="de Groot N.N."/>
        </authorList>
    </citation>
    <scope>NUCLEOTIDE SEQUENCE</scope>
</reference>
<evidence type="ECO:0000256" key="1">
    <source>
        <dbReference type="SAM" id="Phobius"/>
    </source>
</evidence>
<name>A0A1W1BTQ8_9ZZZZ</name>
<sequence length="312" mass="36866">MIILGDRYTFSKIELERLKKRFSTINHISYKNMGIQKSINCVQNELNRTNATLIVLNTKAKLPHKFVSYLSKLEIKGVKYITLEHFLEKYLNKCYISHDSKSNSLLDEIHTYTPFQYCQKRVLDYIAVIALFPITLIAIFYTWTRIKQESPGPLFFKQKRVGITEREFTCIKLRSMHIDAEADGAKFASKDDPRAYPWGKKIRDNKLDELIQLWNVFKGEMHFVGPRPERKIWTKEFEKDIPYYNKRHVVAPGITGLAQIKYQYGSGKLDAEQKLMYDLYYIKHWSIILEIKVIWKTALFVLTKKREDLSNF</sequence>
<feature type="transmembrane region" description="Helical" evidence="1">
    <location>
        <begin position="122"/>
        <end position="143"/>
    </location>
</feature>
<feature type="domain" description="Bacterial sugar transferase" evidence="2">
    <location>
        <begin position="120"/>
        <end position="302"/>
    </location>
</feature>
<evidence type="ECO:0000259" key="2">
    <source>
        <dbReference type="Pfam" id="PF02397"/>
    </source>
</evidence>
<keyword evidence="1" id="KW-0812">Transmembrane</keyword>
<dbReference type="PANTHER" id="PTHR30576">
    <property type="entry name" value="COLANIC BIOSYNTHESIS UDP-GLUCOSE LIPID CARRIER TRANSFERASE"/>
    <property type="match status" value="1"/>
</dbReference>
<organism evidence="3">
    <name type="scientific">hydrothermal vent metagenome</name>
    <dbReference type="NCBI Taxonomy" id="652676"/>
    <lineage>
        <taxon>unclassified sequences</taxon>
        <taxon>metagenomes</taxon>
        <taxon>ecological metagenomes</taxon>
    </lineage>
</organism>
<protein>
    <submittedName>
        <fullName evidence="3">Bacterial sugar transferase</fullName>
    </submittedName>
</protein>
<evidence type="ECO:0000313" key="3">
    <source>
        <dbReference type="EMBL" id="SFV56998.1"/>
    </source>
</evidence>
<proteinExistence type="predicted"/>
<dbReference type="EMBL" id="FPHN01000072">
    <property type="protein sequence ID" value="SFV56998.1"/>
    <property type="molecule type" value="Genomic_DNA"/>
</dbReference>
<keyword evidence="1" id="KW-1133">Transmembrane helix</keyword>
<dbReference type="GO" id="GO:0016780">
    <property type="term" value="F:phosphotransferase activity, for other substituted phosphate groups"/>
    <property type="evidence" value="ECO:0007669"/>
    <property type="project" value="TreeGrafter"/>
</dbReference>
<dbReference type="PANTHER" id="PTHR30576:SF0">
    <property type="entry name" value="UNDECAPRENYL-PHOSPHATE N-ACETYLGALACTOSAMINYL 1-PHOSPHATE TRANSFERASE-RELATED"/>
    <property type="match status" value="1"/>
</dbReference>
<accession>A0A1W1BTQ8</accession>
<dbReference type="AlphaFoldDB" id="A0A1W1BTQ8"/>
<dbReference type="Pfam" id="PF02397">
    <property type="entry name" value="Bac_transf"/>
    <property type="match status" value="1"/>
</dbReference>
<keyword evidence="1" id="KW-0472">Membrane</keyword>